<dbReference type="Proteomes" id="UP000004848">
    <property type="component" value="Unassembled WGS sequence"/>
</dbReference>
<dbReference type="eggNOG" id="ENOG502ZAKD">
    <property type="taxonomic scope" value="Bacteria"/>
</dbReference>
<protein>
    <submittedName>
        <fullName evidence="1">Uncharacterized protein</fullName>
    </submittedName>
</protein>
<evidence type="ECO:0000313" key="1">
    <source>
        <dbReference type="EMBL" id="EAV42141.1"/>
    </source>
</evidence>
<dbReference type="GeneID" id="68848352"/>
<comment type="caution">
    <text evidence="1">The sequence shown here is derived from an EMBL/GenBank/DDBJ whole genome shotgun (WGS) entry which is preliminary data.</text>
</comment>
<organism evidence="1 2">
    <name type="scientific">Roseibium aggregatum (strain ATCC 25650 / DSM 13394 / JCM 20685 / NBRC 16684 / NCIMB 2208 / IAM 12614 / B1)</name>
    <name type="common">Stappia aggregata</name>
    <dbReference type="NCBI Taxonomy" id="384765"/>
    <lineage>
        <taxon>Bacteria</taxon>
        <taxon>Pseudomonadati</taxon>
        <taxon>Pseudomonadota</taxon>
        <taxon>Alphaproteobacteria</taxon>
        <taxon>Hyphomicrobiales</taxon>
        <taxon>Stappiaceae</taxon>
        <taxon>Roseibium</taxon>
    </lineage>
</organism>
<proteinExistence type="predicted"/>
<dbReference type="EMBL" id="AAUW01000016">
    <property type="protein sequence ID" value="EAV42141.1"/>
    <property type="molecule type" value="Genomic_DNA"/>
</dbReference>
<evidence type="ECO:0000313" key="2">
    <source>
        <dbReference type="Proteomes" id="UP000004848"/>
    </source>
</evidence>
<name>A0NYE5_ROSAI</name>
<reference evidence="1 2" key="1">
    <citation type="submission" date="2006-05" db="EMBL/GenBank/DDBJ databases">
        <authorList>
            <person name="King G."/>
            <person name="Ferriera S."/>
            <person name="Johnson J."/>
            <person name="Kravitz S."/>
            <person name="Beeson K."/>
            <person name="Sutton G."/>
            <person name="Rogers Y.-H."/>
            <person name="Friedman R."/>
            <person name="Frazier M."/>
            <person name="Venter J.C."/>
        </authorList>
    </citation>
    <scope>NUCLEOTIDE SEQUENCE [LARGE SCALE GENOMIC DNA]</scope>
    <source>
        <strain evidence="2">ATCC 25650 / DSM 13394 / JCM 20685 / NBRC 16684 / NCIMB 2208 / IAM 12614 / B1</strain>
    </source>
</reference>
<accession>A0NYE5</accession>
<gene>
    <name evidence="1" type="ORF">SIAM614_20670</name>
</gene>
<sequence>MLSFNVSVDVHGGDGEESGPATIGWLLAENESRLIYKPPQRLKQPSPSRPRTHAKSVTACPAVLGLESRLFEVQCPCDLTLRMAETDFGEPAVVNADGPMSTVRDDVFANLIILHPREEWRDPGRPILQMRLPYIFIADEPTYMSQLPPFQHLRKTPLPGLMIPGRFPINVWPRTLTWAFEWHDISAPLELRRGDPLFYVLFEVLPQSRAIQLVEAERTPELEAYLQQINGVVGFVNQTFSLFRAAEELRPAHLVQPKKKP</sequence>
<dbReference type="RefSeq" id="WP_006937513.1">
    <property type="nucleotide sequence ID" value="NZ_AAUW01000016.1"/>
</dbReference>
<dbReference type="AlphaFoldDB" id="A0NYE5"/>